<gene>
    <name evidence="2" type="ORF">Ddye_026246</name>
</gene>
<dbReference type="PANTHER" id="PTHR33710">
    <property type="entry name" value="BNAC02G09200D PROTEIN"/>
    <property type="match status" value="1"/>
</dbReference>
<evidence type="ECO:0008006" key="4">
    <source>
        <dbReference type="Google" id="ProtNLM"/>
    </source>
</evidence>
<proteinExistence type="predicted"/>
<feature type="region of interest" description="Disordered" evidence="1">
    <location>
        <begin position="1"/>
        <end position="34"/>
    </location>
</feature>
<sequence length="449" mass="50165">MEALIDPPRVKPHLHNHEGEASSDTDSEGTESDFSHPTTLDITCVQGGVSWADQSEDSGWKEVTTKKDFCSRHRPNFVCLAEPLCAFDYISPTFWRSMGLHFIGSNVRSTPSMWIFGSTAFQNATIVLSHSQHVTISATFYGKVHQISFIYASVNYITRRSLWSSLIEIVGSDIPWLVIRDFNSVLEAHETTGNISAISCDDFRAALTVCDLVDIETKGVFHTWIGRGKRGMVLYCLDRAVCSHSFLKSWSQIACVTLPSSHSDHHPLLVSCSASVSLGPWPFRFQGMWVSHPSFLNLVRSVWSSSFTRSGTGIVVQQLNFLKKALRKWNWEVFGNITLNVTKANEKVMLIQGRIGSEGFSDDLFHLKTAALADMDSALKQQQKILKEKSRVGWLAEGDRNSNFFHSLLNRTRGNKTLSSIQIGEHISNNPVDIGEHVSSFLSTSIFES</sequence>
<dbReference type="InterPro" id="IPR036691">
    <property type="entry name" value="Endo/exonu/phosph_ase_sf"/>
</dbReference>
<comment type="caution">
    <text evidence="2">The sequence shown here is derived from an EMBL/GenBank/DDBJ whole genome shotgun (WGS) entry which is preliminary data.</text>
</comment>
<dbReference type="Gene3D" id="3.60.10.10">
    <property type="entry name" value="Endonuclease/exonuclease/phosphatase"/>
    <property type="match status" value="1"/>
</dbReference>
<reference evidence="2" key="1">
    <citation type="journal article" date="2023" name="Plant J.">
        <title>Genome sequences and population genomics provide insights into the demographic history, inbreeding, and mutation load of two 'living fossil' tree species of Dipteronia.</title>
        <authorList>
            <person name="Feng Y."/>
            <person name="Comes H.P."/>
            <person name="Chen J."/>
            <person name="Zhu S."/>
            <person name="Lu R."/>
            <person name="Zhang X."/>
            <person name="Li P."/>
            <person name="Qiu J."/>
            <person name="Olsen K.M."/>
            <person name="Qiu Y."/>
        </authorList>
    </citation>
    <scope>NUCLEOTIDE SEQUENCE</scope>
    <source>
        <strain evidence="2">KIB01</strain>
    </source>
</reference>
<accession>A0AAD9TMC7</accession>
<evidence type="ECO:0000256" key="1">
    <source>
        <dbReference type="SAM" id="MobiDB-lite"/>
    </source>
</evidence>
<dbReference type="EMBL" id="JANJYI010000008">
    <property type="protein sequence ID" value="KAK2638451.1"/>
    <property type="molecule type" value="Genomic_DNA"/>
</dbReference>
<evidence type="ECO:0000313" key="2">
    <source>
        <dbReference type="EMBL" id="KAK2638451.1"/>
    </source>
</evidence>
<dbReference type="Proteomes" id="UP001280121">
    <property type="component" value="Unassembled WGS sequence"/>
</dbReference>
<dbReference type="AlphaFoldDB" id="A0AAD9TMC7"/>
<organism evidence="2 3">
    <name type="scientific">Dipteronia dyeriana</name>
    <dbReference type="NCBI Taxonomy" id="168575"/>
    <lineage>
        <taxon>Eukaryota</taxon>
        <taxon>Viridiplantae</taxon>
        <taxon>Streptophyta</taxon>
        <taxon>Embryophyta</taxon>
        <taxon>Tracheophyta</taxon>
        <taxon>Spermatophyta</taxon>
        <taxon>Magnoliopsida</taxon>
        <taxon>eudicotyledons</taxon>
        <taxon>Gunneridae</taxon>
        <taxon>Pentapetalae</taxon>
        <taxon>rosids</taxon>
        <taxon>malvids</taxon>
        <taxon>Sapindales</taxon>
        <taxon>Sapindaceae</taxon>
        <taxon>Hippocastanoideae</taxon>
        <taxon>Acereae</taxon>
        <taxon>Dipteronia</taxon>
    </lineage>
</organism>
<feature type="compositionally biased region" description="Acidic residues" evidence="1">
    <location>
        <begin position="21"/>
        <end position="31"/>
    </location>
</feature>
<evidence type="ECO:0000313" key="3">
    <source>
        <dbReference type="Proteomes" id="UP001280121"/>
    </source>
</evidence>
<keyword evidence="3" id="KW-1185">Reference proteome</keyword>
<dbReference type="PANTHER" id="PTHR33710:SF13">
    <property type="entry name" value="ENDONUCLEASE_EXONUCLEASE_PHOSPHATASE FAMILY PROTEIN"/>
    <property type="match status" value="1"/>
</dbReference>
<dbReference type="SUPFAM" id="SSF56219">
    <property type="entry name" value="DNase I-like"/>
    <property type="match status" value="1"/>
</dbReference>
<name>A0AAD9TMC7_9ROSI</name>
<protein>
    <recommendedName>
        <fullName evidence="4">Reverse transcriptase</fullName>
    </recommendedName>
</protein>